<proteinExistence type="predicted"/>
<evidence type="ECO:0000313" key="5">
    <source>
        <dbReference type="EMBL" id="HJA09243.1"/>
    </source>
</evidence>
<protein>
    <submittedName>
        <fullName evidence="5">4Fe-4S dicluster domain-containing protein</fullName>
    </submittedName>
</protein>
<evidence type="ECO:0000313" key="6">
    <source>
        <dbReference type="Proteomes" id="UP000824225"/>
    </source>
</evidence>
<organism evidence="5 6">
    <name type="scientific">Candidatus Mailhella merdigallinarum</name>
    <dbReference type="NCBI Taxonomy" id="2838658"/>
    <lineage>
        <taxon>Bacteria</taxon>
        <taxon>Pseudomonadati</taxon>
        <taxon>Thermodesulfobacteriota</taxon>
        <taxon>Desulfovibrionia</taxon>
        <taxon>Desulfovibrionales</taxon>
        <taxon>Desulfovibrionaceae</taxon>
        <taxon>Mailhella</taxon>
    </lineage>
</organism>
<comment type="caution">
    <text evidence="5">The sequence shown here is derived from an EMBL/GenBank/DDBJ whole genome shotgun (WGS) entry which is preliminary data.</text>
</comment>
<accession>A0A9D2KN53</accession>
<keyword evidence="1" id="KW-0479">Metal-binding</keyword>
<feature type="domain" description="4Fe-4S ferredoxin-type" evidence="4">
    <location>
        <begin position="331"/>
        <end position="360"/>
    </location>
</feature>
<dbReference type="PROSITE" id="PS00198">
    <property type="entry name" value="4FE4S_FER_1"/>
    <property type="match status" value="2"/>
</dbReference>
<dbReference type="PROSITE" id="PS51379">
    <property type="entry name" value="4FE4S_FER_2"/>
    <property type="match status" value="2"/>
</dbReference>
<dbReference type="InterPro" id="IPR017900">
    <property type="entry name" value="4Fe4S_Fe_S_CS"/>
</dbReference>
<evidence type="ECO:0000256" key="3">
    <source>
        <dbReference type="ARBA" id="ARBA00023014"/>
    </source>
</evidence>
<dbReference type="SUPFAM" id="SSF54862">
    <property type="entry name" value="4Fe-4S ferredoxins"/>
    <property type="match status" value="1"/>
</dbReference>
<keyword evidence="2" id="KW-0408">Iron</keyword>
<reference evidence="5" key="1">
    <citation type="journal article" date="2021" name="PeerJ">
        <title>Extensive microbial diversity within the chicken gut microbiome revealed by metagenomics and culture.</title>
        <authorList>
            <person name="Gilroy R."/>
            <person name="Ravi A."/>
            <person name="Getino M."/>
            <person name="Pursley I."/>
            <person name="Horton D.L."/>
            <person name="Alikhan N.F."/>
            <person name="Baker D."/>
            <person name="Gharbi K."/>
            <person name="Hall N."/>
            <person name="Watson M."/>
            <person name="Adriaenssens E.M."/>
            <person name="Foster-Nyarko E."/>
            <person name="Jarju S."/>
            <person name="Secka A."/>
            <person name="Antonio M."/>
            <person name="Oren A."/>
            <person name="Chaudhuri R.R."/>
            <person name="La Ragione R."/>
            <person name="Hildebrand F."/>
            <person name="Pallen M.J."/>
        </authorList>
    </citation>
    <scope>NUCLEOTIDE SEQUENCE</scope>
    <source>
        <strain evidence="5">CHK186-16707</strain>
    </source>
</reference>
<reference evidence="5" key="2">
    <citation type="submission" date="2021-04" db="EMBL/GenBank/DDBJ databases">
        <authorList>
            <person name="Gilroy R."/>
        </authorList>
    </citation>
    <scope>NUCLEOTIDE SEQUENCE</scope>
    <source>
        <strain evidence="5">CHK186-16707</strain>
    </source>
</reference>
<sequence>MAHHHNNSAYGRLVERLNRFPQGAPPSKLLFGILKILFSEEEAGLVAELPIKPFTVNTAARAWQRSPAEARKILDELAGRAVLLDLEQKNGEQVYCLPPPMAGFFEFALMRVRTDIDQKALSELFHQYINVEEDFMRDLFVQGETGLGRVFVQEPALDDPYRLEILDYERATHVIDSARDIGISMCYCRHKKSHLGTNCDAPMDICMTFNTAAHSLIKYGHARRVDKAECHELLQEAYRHGLVQFGENNREGVNFICNCCGCCCEALLAVQRFGITQTIHSNFIIELNTETCIGCGKCLAACPVKALHKDETTPAPGDDGAVGGERRRSGRPPALNADICLGCGVCVSRCPTHSLKLTPRPDRTITPLNTTHRVVLMAAERGNLQDLIFDNQVLYSHRLMAGVLGAVLKLPPVARNLARKQLRSRYVEKIMSRM</sequence>
<dbReference type="EMBL" id="DXAN01000028">
    <property type="protein sequence ID" value="HJA09243.1"/>
    <property type="molecule type" value="Genomic_DNA"/>
</dbReference>
<gene>
    <name evidence="5" type="ORF">H9962_08665</name>
</gene>
<dbReference type="Proteomes" id="UP000824225">
    <property type="component" value="Unassembled WGS sequence"/>
</dbReference>
<keyword evidence="3" id="KW-0411">Iron-sulfur</keyword>
<dbReference type="Pfam" id="PF12838">
    <property type="entry name" value="Fer4_7"/>
    <property type="match status" value="1"/>
</dbReference>
<dbReference type="GO" id="GO:0046872">
    <property type="term" value="F:metal ion binding"/>
    <property type="evidence" value="ECO:0007669"/>
    <property type="project" value="UniProtKB-KW"/>
</dbReference>
<evidence type="ECO:0000256" key="2">
    <source>
        <dbReference type="ARBA" id="ARBA00023004"/>
    </source>
</evidence>
<evidence type="ECO:0000256" key="1">
    <source>
        <dbReference type="ARBA" id="ARBA00022723"/>
    </source>
</evidence>
<feature type="domain" description="4Fe-4S ferredoxin-type" evidence="4">
    <location>
        <begin position="283"/>
        <end position="312"/>
    </location>
</feature>
<dbReference type="InterPro" id="IPR017896">
    <property type="entry name" value="4Fe4S_Fe-S-bd"/>
</dbReference>
<dbReference type="AlphaFoldDB" id="A0A9D2KN53"/>
<name>A0A9D2KN53_9BACT</name>
<dbReference type="GO" id="GO:0051536">
    <property type="term" value="F:iron-sulfur cluster binding"/>
    <property type="evidence" value="ECO:0007669"/>
    <property type="project" value="UniProtKB-KW"/>
</dbReference>
<evidence type="ECO:0000259" key="4">
    <source>
        <dbReference type="PROSITE" id="PS51379"/>
    </source>
</evidence>
<dbReference type="Gene3D" id="3.30.70.3270">
    <property type="match status" value="1"/>
</dbReference>